<gene>
    <name evidence="1" type="ORF">TCIL3000_0_52380</name>
</gene>
<keyword evidence="2" id="KW-1185">Reference proteome</keyword>
<evidence type="ECO:0000313" key="1">
    <source>
        <dbReference type="EMBL" id="CCD14638.1"/>
    </source>
</evidence>
<dbReference type="EMBL" id="CAEQ01001591">
    <property type="protein sequence ID" value="CCD14638.1"/>
    <property type="molecule type" value="Genomic_DNA"/>
</dbReference>
<dbReference type="VEuPathDB" id="TriTrypDB:TcIL3000_0_52380"/>
<accession>F9WBK5</accession>
<comment type="caution">
    <text evidence="1">The sequence shown here is derived from an EMBL/GenBank/DDBJ whole genome shotgun (WGS) entry which is preliminary data.</text>
</comment>
<proteinExistence type="predicted"/>
<reference evidence="2" key="1">
    <citation type="submission" date="2011-07" db="EMBL/GenBank/DDBJ databases">
        <title>Divergent evolution of antigenic variation in African trypanosomes.</title>
        <authorList>
            <person name="Jackson A.P."/>
            <person name="Berry A."/>
            <person name="Allison H.C."/>
            <person name="Burton P."/>
            <person name="Anderson J."/>
            <person name="Aslett M."/>
            <person name="Brown R."/>
            <person name="Corton N."/>
            <person name="Harris D."/>
            <person name="Hauser H."/>
            <person name="Gamble J."/>
            <person name="Gilderthorp R."/>
            <person name="McQuillan J."/>
            <person name="Quail M.A."/>
            <person name="Sanders M."/>
            <person name="Van Tonder A."/>
            <person name="Ginger M.L."/>
            <person name="Donelson J.E."/>
            <person name="Field M.C."/>
            <person name="Barry J.D."/>
            <person name="Berriman M."/>
            <person name="Hertz-Fowler C."/>
        </authorList>
    </citation>
    <scope>NUCLEOTIDE SEQUENCE [LARGE SCALE GENOMIC DNA]</scope>
    <source>
        <strain evidence="2">IL3000</strain>
    </source>
</reference>
<name>F9WBK5_TRYCI</name>
<sequence>MRGGALLSLLSRDAQRNGLTVKGENMSNCPVSATGLATSLVSCGIGPASLGDMLLRASPIATRGANSSITLSHIKCTKGLPQILSRNISIPPRHASISSSAIGQRAFSRPTELREASRMLRIIASSFPLAVSLYWFPRLSVFIQHGAVMAESREVGPQFSLTPHRTCDTTNIFNTLCRGLADHFTCRIQYLVSLHRPRKAAR</sequence>
<dbReference type="Proteomes" id="UP000000702">
    <property type="component" value="Unassembled WGS sequence"/>
</dbReference>
<reference evidence="1 2" key="2">
    <citation type="journal article" date="2012" name="Proc. Natl. Acad. Sci. U.S.A.">
        <title>Antigenic diversity is generated by distinct evolutionary mechanisms in African trypanosome species.</title>
        <authorList>
            <person name="Jackson A.P."/>
            <person name="Berry A."/>
            <person name="Aslett M."/>
            <person name="Allison H.C."/>
            <person name="Burton P."/>
            <person name="Vavrova-Anderson J."/>
            <person name="Brown R."/>
            <person name="Browne H."/>
            <person name="Corton N."/>
            <person name="Hauser H."/>
            <person name="Gamble J."/>
            <person name="Gilderthorp R."/>
            <person name="Marcello L."/>
            <person name="McQuillan J."/>
            <person name="Otto T.D."/>
            <person name="Quail M.A."/>
            <person name="Sanders M.J."/>
            <person name="van Tonder A."/>
            <person name="Ginger M.L."/>
            <person name="Field M.C."/>
            <person name="Barry J.D."/>
            <person name="Hertz-Fowler C."/>
            <person name="Berriman M."/>
        </authorList>
    </citation>
    <scope>NUCLEOTIDE SEQUENCE [LARGE SCALE GENOMIC DNA]</scope>
    <source>
        <strain evidence="1 2">IL3000</strain>
    </source>
</reference>
<protein>
    <submittedName>
        <fullName evidence="1">WGS project CAEQ00000000 data, annotated contig 2115</fullName>
    </submittedName>
</protein>
<dbReference type="AlphaFoldDB" id="F9WBK5"/>
<organism evidence="1 2">
    <name type="scientific">Trypanosoma congolense (strain IL3000)</name>
    <dbReference type="NCBI Taxonomy" id="1068625"/>
    <lineage>
        <taxon>Eukaryota</taxon>
        <taxon>Discoba</taxon>
        <taxon>Euglenozoa</taxon>
        <taxon>Kinetoplastea</taxon>
        <taxon>Metakinetoplastina</taxon>
        <taxon>Trypanosomatida</taxon>
        <taxon>Trypanosomatidae</taxon>
        <taxon>Trypanosoma</taxon>
        <taxon>Nannomonas</taxon>
    </lineage>
</organism>
<evidence type="ECO:0000313" key="2">
    <source>
        <dbReference type="Proteomes" id="UP000000702"/>
    </source>
</evidence>